<keyword evidence="2" id="KW-1185">Reference proteome</keyword>
<dbReference type="Proteomes" id="UP000294543">
    <property type="component" value="Unassembled WGS sequence"/>
</dbReference>
<name>A0A4R4X0P6_9ACTN</name>
<protein>
    <submittedName>
        <fullName evidence="1">Uncharacterized protein</fullName>
    </submittedName>
</protein>
<dbReference type="EMBL" id="SMKP01000016">
    <property type="protein sequence ID" value="TDD23681.1"/>
    <property type="molecule type" value="Genomic_DNA"/>
</dbReference>
<gene>
    <name evidence="1" type="ORF">E1294_08115</name>
</gene>
<sequence length="107" mass="12273">MNAAVAYALAEDLPRRLAERANPRGRAWERVRAESGRVARIATVNADGLPPDREQELRSLRQIERFLTWATRIKRPSPRMWNRTTAVASFGGTQKKKSHVLWMCLTM</sequence>
<evidence type="ECO:0000313" key="1">
    <source>
        <dbReference type="EMBL" id="TDD23681.1"/>
    </source>
</evidence>
<dbReference type="AlphaFoldDB" id="A0A4R4X0P6"/>
<organism evidence="1 2">
    <name type="scientific">Nonomuraea diastatica</name>
    <dbReference type="NCBI Taxonomy" id="1848329"/>
    <lineage>
        <taxon>Bacteria</taxon>
        <taxon>Bacillati</taxon>
        <taxon>Actinomycetota</taxon>
        <taxon>Actinomycetes</taxon>
        <taxon>Streptosporangiales</taxon>
        <taxon>Streptosporangiaceae</taxon>
        <taxon>Nonomuraea</taxon>
    </lineage>
</organism>
<dbReference type="OrthoDB" id="3533152at2"/>
<comment type="caution">
    <text evidence="1">The sequence shown here is derived from an EMBL/GenBank/DDBJ whole genome shotgun (WGS) entry which is preliminary data.</text>
</comment>
<proteinExistence type="predicted"/>
<reference evidence="1 2" key="1">
    <citation type="submission" date="2019-03" db="EMBL/GenBank/DDBJ databases">
        <title>Draft genome sequences of novel Actinobacteria.</title>
        <authorList>
            <person name="Sahin N."/>
            <person name="Ay H."/>
            <person name="Saygin H."/>
        </authorList>
    </citation>
    <scope>NUCLEOTIDE SEQUENCE [LARGE SCALE GENOMIC DNA]</scope>
    <source>
        <strain evidence="1 2">KC712</strain>
    </source>
</reference>
<accession>A0A4R4X0P6</accession>
<evidence type="ECO:0000313" key="2">
    <source>
        <dbReference type="Proteomes" id="UP000294543"/>
    </source>
</evidence>